<organism evidence="2 3">
    <name type="scientific">Achromobacter deleyi</name>
    <dbReference type="NCBI Taxonomy" id="1353891"/>
    <lineage>
        <taxon>Bacteria</taxon>
        <taxon>Pseudomonadati</taxon>
        <taxon>Pseudomonadota</taxon>
        <taxon>Betaproteobacteria</taxon>
        <taxon>Burkholderiales</taxon>
        <taxon>Alcaligenaceae</taxon>
        <taxon>Achromobacter</taxon>
    </lineage>
</organism>
<feature type="transmembrane region" description="Helical" evidence="1">
    <location>
        <begin position="34"/>
        <end position="50"/>
    </location>
</feature>
<proteinExistence type="predicted"/>
<evidence type="ECO:0000313" key="3">
    <source>
        <dbReference type="Proteomes" id="UP000494111"/>
    </source>
</evidence>
<dbReference type="RefSeq" id="WP_175193129.1">
    <property type="nucleotide sequence ID" value="NZ_CADIJO010000013.1"/>
</dbReference>
<dbReference type="EMBL" id="CADIJO010000013">
    <property type="protein sequence ID" value="CAB3719434.1"/>
    <property type="molecule type" value="Genomic_DNA"/>
</dbReference>
<gene>
    <name evidence="2" type="ORF">LMG3458_03821</name>
</gene>
<keyword evidence="1" id="KW-0472">Membrane</keyword>
<dbReference type="Proteomes" id="UP000494111">
    <property type="component" value="Unassembled WGS sequence"/>
</dbReference>
<keyword evidence="1" id="KW-0812">Transmembrane</keyword>
<protein>
    <submittedName>
        <fullName evidence="2">Uncharacterized protein</fullName>
    </submittedName>
</protein>
<dbReference type="AlphaFoldDB" id="A0A6S7A8G4"/>
<reference evidence="2 3" key="1">
    <citation type="submission" date="2020-04" db="EMBL/GenBank/DDBJ databases">
        <authorList>
            <person name="De Canck E."/>
        </authorList>
    </citation>
    <scope>NUCLEOTIDE SEQUENCE [LARGE SCALE GENOMIC DNA]</scope>
    <source>
        <strain evidence="2 3">LMG 3458</strain>
    </source>
</reference>
<accession>A0A6S7A8G4</accession>
<evidence type="ECO:0000313" key="2">
    <source>
        <dbReference type="EMBL" id="CAB3719434.1"/>
    </source>
</evidence>
<sequence>MFGFGIALAVLGVVCLHAAYGTHRAGCDRRDTYALAGLGAVAASGSALLLV</sequence>
<name>A0A6S7A8G4_9BURK</name>
<evidence type="ECO:0000256" key="1">
    <source>
        <dbReference type="SAM" id="Phobius"/>
    </source>
</evidence>
<keyword evidence="1" id="KW-1133">Transmembrane helix</keyword>